<protein>
    <recommendedName>
        <fullName evidence="7">NlpC/P60 domain-containing protein</fullName>
    </recommendedName>
</protein>
<dbReference type="InterPro" id="IPR038765">
    <property type="entry name" value="Papain-like_cys_pep_sf"/>
</dbReference>
<comment type="caution">
    <text evidence="8">The sequence shown here is derived from an EMBL/GenBank/DDBJ whole genome shotgun (WGS) entry which is preliminary data.</text>
</comment>
<organism evidence="8 9">
    <name type="scientific">Nonomuraea cavernae</name>
    <dbReference type="NCBI Taxonomy" id="2045107"/>
    <lineage>
        <taxon>Bacteria</taxon>
        <taxon>Bacillati</taxon>
        <taxon>Actinomycetota</taxon>
        <taxon>Actinomycetes</taxon>
        <taxon>Streptosporangiales</taxon>
        <taxon>Streptosporangiaceae</taxon>
        <taxon>Nonomuraea</taxon>
    </lineage>
</organism>
<dbReference type="PANTHER" id="PTHR47359:SF3">
    <property type="entry name" value="NLP_P60 DOMAIN-CONTAINING PROTEIN-RELATED"/>
    <property type="match status" value="1"/>
</dbReference>
<accession>A0A917YUH0</accession>
<feature type="chain" id="PRO_5037230033" description="NlpC/P60 domain-containing protein" evidence="6">
    <location>
        <begin position="34"/>
        <end position="450"/>
    </location>
</feature>
<reference evidence="8" key="2">
    <citation type="submission" date="2020-09" db="EMBL/GenBank/DDBJ databases">
        <authorList>
            <person name="Sun Q."/>
            <person name="Zhou Y."/>
        </authorList>
    </citation>
    <scope>NUCLEOTIDE SEQUENCE</scope>
    <source>
        <strain evidence="8">CGMCC 4.7368</strain>
    </source>
</reference>
<feature type="region of interest" description="Disordered" evidence="5">
    <location>
        <begin position="224"/>
        <end position="310"/>
    </location>
</feature>
<feature type="region of interest" description="Disordered" evidence="5">
    <location>
        <begin position="62"/>
        <end position="85"/>
    </location>
</feature>
<dbReference type="GO" id="GO:0008234">
    <property type="term" value="F:cysteine-type peptidase activity"/>
    <property type="evidence" value="ECO:0007669"/>
    <property type="project" value="UniProtKB-KW"/>
</dbReference>
<dbReference type="InterPro" id="IPR051794">
    <property type="entry name" value="PG_Endopeptidase_C40"/>
</dbReference>
<dbReference type="GO" id="GO:0006508">
    <property type="term" value="P:proteolysis"/>
    <property type="evidence" value="ECO:0007669"/>
    <property type="project" value="UniProtKB-KW"/>
</dbReference>
<dbReference type="InterPro" id="IPR000064">
    <property type="entry name" value="NLP_P60_dom"/>
</dbReference>
<sequence length="450" mass="46288">MNTRFFARSCCTWLTLGGGLLAGLAALAGPAAAATSYPLGQRVATACLGVITLPGAYARLLDGSRMPRPDRSARRPRSHTLAPPRADAMPVSFAVRLEGEASADPPLKVLLTLPAEACARQGRVAEALVRAGISPIGPAAPPAVTGAGPTIRPVVRQDAPSTRPWFVSRPPAETSPSAATSEVVRPWHIEAGDVRPWHAGIDEFKLRDGDFGGAMKLWAERLGGLKPRDGEPGGWEPQVGERGGIRGRDGGLAATKARDGEPAAGGPRVGGEQTPKTSTGTSGSPEAGRGGKAGESGDATQAGRTGKRAGTTVTFKGGVAAVAAVGQVGTPFSWGGGSSTGPTKGIGRGASTTGFDCSGLTLYAWSKAGVRLAHYTGSQFRQGRRIALGDLREGDLVFFGGGAGDPTHVGLYLGDGVMVHSPKTGDVVRKTRFLDSSYYRPIYRGAVRPG</sequence>
<evidence type="ECO:0000256" key="4">
    <source>
        <dbReference type="ARBA" id="ARBA00022807"/>
    </source>
</evidence>
<keyword evidence="3" id="KW-0378">Hydrolase</keyword>
<proteinExistence type="inferred from homology"/>
<dbReference type="PANTHER" id="PTHR47359">
    <property type="entry name" value="PEPTIDOGLYCAN DL-ENDOPEPTIDASE CWLO"/>
    <property type="match status" value="1"/>
</dbReference>
<evidence type="ECO:0000256" key="6">
    <source>
        <dbReference type="SAM" id="SignalP"/>
    </source>
</evidence>
<dbReference type="Proteomes" id="UP000646523">
    <property type="component" value="Unassembled WGS sequence"/>
</dbReference>
<dbReference type="SUPFAM" id="SSF54001">
    <property type="entry name" value="Cysteine proteinases"/>
    <property type="match status" value="1"/>
</dbReference>
<keyword evidence="2" id="KW-0645">Protease</keyword>
<evidence type="ECO:0000259" key="7">
    <source>
        <dbReference type="PROSITE" id="PS51935"/>
    </source>
</evidence>
<keyword evidence="9" id="KW-1185">Reference proteome</keyword>
<dbReference type="EMBL" id="BMNH01000005">
    <property type="protein sequence ID" value="GGO67324.1"/>
    <property type="molecule type" value="Genomic_DNA"/>
</dbReference>
<dbReference type="Gene3D" id="3.90.1720.10">
    <property type="entry name" value="endopeptidase domain like (from Nostoc punctiforme)"/>
    <property type="match status" value="1"/>
</dbReference>
<name>A0A917YUH0_9ACTN</name>
<evidence type="ECO:0000256" key="1">
    <source>
        <dbReference type="ARBA" id="ARBA00007074"/>
    </source>
</evidence>
<dbReference type="PROSITE" id="PS51935">
    <property type="entry name" value="NLPC_P60"/>
    <property type="match status" value="1"/>
</dbReference>
<keyword evidence="4" id="KW-0788">Thiol protease</keyword>
<evidence type="ECO:0000313" key="9">
    <source>
        <dbReference type="Proteomes" id="UP000646523"/>
    </source>
</evidence>
<dbReference type="AlphaFoldDB" id="A0A917YUH0"/>
<evidence type="ECO:0000256" key="5">
    <source>
        <dbReference type="SAM" id="MobiDB-lite"/>
    </source>
</evidence>
<evidence type="ECO:0000256" key="2">
    <source>
        <dbReference type="ARBA" id="ARBA00022670"/>
    </source>
</evidence>
<feature type="domain" description="NlpC/P60" evidence="7">
    <location>
        <begin position="314"/>
        <end position="450"/>
    </location>
</feature>
<keyword evidence="6" id="KW-0732">Signal</keyword>
<evidence type="ECO:0000256" key="3">
    <source>
        <dbReference type="ARBA" id="ARBA00022801"/>
    </source>
</evidence>
<comment type="similarity">
    <text evidence="1">Belongs to the peptidase C40 family.</text>
</comment>
<dbReference type="Pfam" id="PF00877">
    <property type="entry name" value="NLPC_P60"/>
    <property type="match status" value="1"/>
</dbReference>
<gene>
    <name evidence="8" type="ORF">GCM10012289_23470</name>
</gene>
<evidence type="ECO:0000313" key="8">
    <source>
        <dbReference type="EMBL" id="GGO67324.1"/>
    </source>
</evidence>
<feature type="signal peptide" evidence="6">
    <location>
        <begin position="1"/>
        <end position="33"/>
    </location>
</feature>
<reference evidence="8" key="1">
    <citation type="journal article" date="2014" name="Int. J. Syst. Evol. Microbiol.">
        <title>Complete genome sequence of Corynebacterium casei LMG S-19264T (=DSM 44701T), isolated from a smear-ripened cheese.</title>
        <authorList>
            <consortium name="US DOE Joint Genome Institute (JGI-PGF)"/>
            <person name="Walter F."/>
            <person name="Albersmeier A."/>
            <person name="Kalinowski J."/>
            <person name="Ruckert C."/>
        </authorList>
    </citation>
    <scope>NUCLEOTIDE SEQUENCE</scope>
    <source>
        <strain evidence="8">CGMCC 4.7368</strain>
    </source>
</reference>
<feature type="region of interest" description="Disordered" evidence="5">
    <location>
        <begin position="162"/>
        <end position="181"/>
    </location>
</feature>